<gene>
    <name evidence="1" type="ORF">OWV82_023254</name>
</gene>
<protein>
    <submittedName>
        <fullName evidence="1">Receptor-like kinase</fullName>
    </submittedName>
</protein>
<keyword evidence="2" id="KW-1185">Reference proteome</keyword>
<accession>A0ACC1WVT5</accession>
<comment type="caution">
    <text evidence="1">The sequence shown here is derived from an EMBL/GenBank/DDBJ whole genome shotgun (WGS) entry which is preliminary data.</text>
</comment>
<organism evidence="1 2">
    <name type="scientific">Melia azedarach</name>
    <name type="common">Chinaberry tree</name>
    <dbReference type="NCBI Taxonomy" id="155640"/>
    <lineage>
        <taxon>Eukaryota</taxon>
        <taxon>Viridiplantae</taxon>
        <taxon>Streptophyta</taxon>
        <taxon>Embryophyta</taxon>
        <taxon>Tracheophyta</taxon>
        <taxon>Spermatophyta</taxon>
        <taxon>Magnoliopsida</taxon>
        <taxon>eudicotyledons</taxon>
        <taxon>Gunneridae</taxon>
        <taxon>Pentapetalae</taxon>
        <taxon>rosids</taxon>
        <taxon>malvids</taxon>
        <taxon>Sapindales</taxon>
        <taxon>Meliaceae</taxon>
        <taxon>Melia</taxon>
    </lineage>
</organism>
<dbReference type="Proteomes" id="UP001164539">
    <property type="component" value="Chromosome 13"/>
</dbReference>
<sequence>MRNITTHHCYSIFFFIIFVFFPTISISVDTLTAEQHLTDAQTLVSSGDVFELGFFTPGSSGKWYIGIWYKNISRRTYVWVANRDNPLTNSSGIFKISNQSFCLFDQGENLVWSSNQTNAVNPVGQLLDSGNFVLREANNDGEILWQSFDYPTDTLLPEMKLGWDLRTGFDRYITSWKSTEDPSTGDFSFKLDYRGFPEIFLWNKQVKSYRSGPWNGLRFSGVPEMMPLKDINFDFVIDQDEVYYSFSVKDRNLYSRLTVSPSGMLQRFTWIEQNQIWNPFWYAPKDQCDNYGECGPFGICDTNASPVCKCPRGFQPKDQQAWNLRDGSDGCVRKTKLECEKDKFLHLKNMKLPETTTSFADYNMTLKDCQALCLRNCSCIAYANTNITQGTGCVTWTGELFDVRQYAEGGQDLYIRLAASDIGDGRNVTAVVVGIVVGSAIVILGMIAWFLWKRKAVLNKQRGKIEYKGKSGHPERSQDLLLNGVVITSKRDYSGEKTDDLELPLFDFETIVRATDNFSDDNKIGQGGFGCVYKGRLVEGQEIAVKRLSRNSGQGTEEFKNEVRLIARLQHRNLVRLLGCCIEMDEKMLIYEYMENRSLDSVIFNKAKSSELNWQRRFNIICGIGRGLLYLHQDSRFRIIHRDLKASNILLDKDMNPKISDFGMARIFGGDQTEANTKRVVGTYGYMSPEYAMDGNFSVKSDVFSFGVLLLEIVSGKKNRGFYHSNSELNLLGHVWRLWKEGNGLEIVDPSVGDSYPANEVLRCIQVGLLCVQESAEDRPTMSSVVLMLSSETATMPHPKTPGFCLGRNPIETDSSSSKQDETFTVNQVTVTMLDAR</sequence>
<reference evidence="1 2" key="1">
    <citation type="journal article" date="2023" name="Science">
        <title>Complex scaffold remodeling in plant triterpene biosynthesis.</title>
        <authorList>
            <person name="De La Pena R."/>
            <person name="Hodgson H."/>
            <person name="Liu J.C."/>
            <person name="Stephenson M.J."/>
            <person name="Martin A.C."/>
            <person name="Owen C."/>
            <person name="Harkess A."/>
            <person name="Leebens-Mack J."/>
            <person name="Jimenez L.E."/>
            <person name="Osbourn A."/>
            <person name="Sattely E.S."/>
        </authorList>
    </citation>
    <scope>NUCLEOTIDE SEQUENCE [LARGE SCALE GENOMIC DNA]</scope>
    <source>
        <strain evidence="2">cv. JPN11</strain>
        <tissue evidence="1">Leaf</tissue>
    </source>
</reference>
<name>A0ACC1WVT5_MELAZ</name>
<evidence type="ECO:0000313" key="2">
    <source>
        <dbReference type="Proteomes" id="UP001164539"/>
    </source>
</evidence>
<evidence type="ECO:0000313" key="1">
    <source>
        <dbReference type="EMBL" id="KAJ4703330.1"/>
    </source>
</evidence>
<dbReference type="EMBL" id="CM051406">
    <property type="protein sequence ID" value="KAJ4703330.1"/>
    <property type="molecule type" value="Genomic_DNA"/>
</dbReference>
<proteinExistence type="predicted"/>